<keyword evidence="6 7" id="KW-0472">Membrane</keyword>
<evidence type="ECO:0000256" key="2">
    <source>
        <dbReference type="ARBA" id="ARBA00005944"/>
    </source>
</evidence>
<accession>A0A7J7KH82</accession>
<evidence type="ECO:0000256" key="5">
    <source>
        <dbReference type="ARBA" id="ARBA00022989"/>
    </source>
</evidence>
<comment type="similarity">
    <text evidence="2">Belongs to the chloride channel MCLC family.</text>
</comment>
<dbReference type="OrthoDB" id="5371818at2759"/>
<keyword evidence="5 7" id="KW-1133">Transmembrane helix</keyword>
<dbReference type="GO" id="GO:0005783">
    <property type="term" value="C:endoplasmic reticulum"/>
    <property type="evidence" value="ECO:0007669"/>
    <property type="project" value="TreeGrafter"/>
</dbReference>
<dbReference type="Proteomes" id="UP000593567">
    <property type="component" value="Unassembled WGS sequence"/>
</dbReference>
<dbReference type="InterPro" id="IPR029068">
    <property type="entry name" value="Glyas_Bleomycin-R_OHBP_Dase"/>
</dbReference>
<evidence type="ECO:0000256" key="8">
    <source>
        <dbReference type="SAM" id="SignalP"/>
    </source>
</evidence>
<dbReference type="PANTHER" id="PTHR34093:SF1">
    <property type="entry name" value="CHLORIDE CHANNEL CLIC-LIKE PROTEIN 1"/>
    <property type="match status" value="1"/>
</dbReference>
<comment type="subcellular location">
    <subcellularLocation>
        <location evidence="1">Membrane</location>
        <topology evidence="1">Multi-pass membrane protein</topology>
    </subcellularLocation>
</comment>
<dbReference type="EMBL" id="VXIV02000538">
    <property type="protein sequence ID" value="KAF6037625.1"/>
    <property type="molecule type" value="Genomic_DNA"/>
</dbReference>
<dbReference type="AlphaFoldDB" id="A0A7J7KH82"/>
<name>A0A7J7KH82_BUGNE</name>
<dbReference type="GO" id="GO:0005254">
    <property type="term" value="F:chloride channel activity"/>
    <property type="evidence" value="ECO:0007669"/>
    <property type="project" value="TreeGrafter"/>
</dbReference>
<sequence>MKLPCLLLLLVSCLRVGCEKTKPDAEDSLPLSNHLDFDDPTDLVSYLDKPHERLAEEISDPSDYQFGLETCVGDCNPDHDMMSQPVESDKVLPSCTQDNIELNVELVYTKRLVASILGHITGSESSLSKYIAHMTINDEDFSSLQRFLSSAEVGNVQGAVEAVINSIDRIEAVQPMSFSPVHVPWTWVHMYKQNLAARLKRADNRPDVSLPPFECDPQTFSWYQLLTYDSSKCAKYYEDLVVEPFWEVKPTQAIAITFVEFVWKPLAIMGEPLGIFIRDLMAPLPFWMKPVVAVLGLVFLWWCLVLMSGMKVWTWFFSVEPANTTQHEVAAINNTVNDLRQIIMSAAESNASKDSELRDIMTELRAQVEGQSGIAEVLPVMGEMVPVLQEMCADYAQQQNSVPGYGRQISVATVGRSEHIVHGGGDTVHGGGDAAYYRGDTVRGGGDAVYNRGDAVHSGGDTSFFPSKVFSICRPDHLVLTTANSEAIIDFYTALGMEIKTFGGSRKALHMNQFKINIHIVGAEVSPHADKPSPGCLDICLVCSCSVDVTLQHLKNKNIKPILGQ</sequence>
<comment type="caution">
    <text evidence="9">The sequence shown here is derived from an EMBL/GenBank/DDBJ whole genome shotgun (WGS) entry which is preliminary data.</text>
</comment>
<reference evidence="9" key="1">
    <citation type="submission" date="2020-06" db="EMBL/GenBank/DDBJ databases">
        <title>Draft genome of Bugula neritina, a colonial animal packing powerful symbionts and potential medicines.</title>
        <authorList>
            <person name="Rayko M."/>
        </authorList>
    </citation>
    <scope>NUCLEOTIDE SEQUENCE [LARGE SCALE GENOMIC DNA]</scope>
    <source>
        <strain evidence="9">Kwan_BN1</strain>
    </source>
</reference>
<evidence type="ECO:0000256" key="3">
    <source>
        <dbReference type="ARBA" id="ARBA00015571"/>
    </source>
</evidence>
<organism evidence="9 10">
    <name type="scientific">Bugula neritina</name>
    <name type="common">Brown bryozoan</name>
    <name type="synonym">Sertularia neritina</name>
    <dbReference type="NCBI Taxonomy" id="10212"/>
    <lineage>
        <taxon>Eukaryota</taxon>
        <taxon>Metazoa</taxon>
        <taxon>Spiralia</taxon>
        <taxon>Lophotrochozoa</taxon>
        <taxon>Bryozoa</taxon>
        <taxon>Gymnolaemata</taxon>
        <taxon>Cheilostomatida</taxon>
        <taxon>Flustrina</taxon>
        <taxon>Buguloidea</taxon>
        <taxon>Bugulidae</taxon>
        <taxon>Bugula</taxon>
    </lineage>
</organism>
<evidence type="ECO:0000256" key="1">
    <source>
        <dbReference type="ARBA" id="ARBA00004141"/>
    </source>
</evidence>
<evidence type="ECO:0000256" key="7">
    <source>
        <dbReference type="SAM" id="Phobius"/>
    </source>
</evidence>
<keyword evidence="4 7" id="KW-0812">Transmembrane</keyword>
<dbReference type="Gene3D" id="3.10.180.10">
    <property type="entry name" value="2,3-Dihydroxybiphenyl 1,2-Dioxygenase, domain 1"/>
    <property type="match status" value="1"/>
</dbReference>
<evidence type="ECO:0000256" key="6">
    <source>
        <dbReference type="ARBA" id="ARBA00023136"/>
    </source>
</evidence>
<evidence type="ECO:0000313" key="9">
    <source>
        <dbReference type="EMBL" id="KAF6037625.1"/>
    </source>
</evidence>
<proteinExistence type="inferred from homology"/>
<feature type="chain" id="PRO_5029591034" description="Chloride channel CLIC-like protein 1" evidence="8">
    <location>
        <begin position="19"/>
        <end position="565"/>
    </location>
</feature>
<dbReference type="Pfam" id="PF05934">
    <property type="entry name" value="MCLC"/>
    <property type="match status" value="1"/>
</dbReference>
<protein>
    <recommendedName>
        <fullName evidence="3">Chloride channel CLIC-like protein 1</fullName>
    </recommendedName>
</protein>
<feature type="transmembrane region" description="Helical" evidence="7">
    <location>
        <begin position="286"/>
        <end position="307"/>
    </location>
</feature>
<evidence type="ECO:0000313" key="10">
    <source>
        <dbReference type="Proteomes" id="UP000593567"/>
    </source>
</evidence>
<dbReference type="SUPFAM" id="SSF54593">
    <property type="entry name" value="Glyoxalase/Bleomycin resistance protein/Dihydroxybiphenyl dioxygenase"/>
    <property type="match status" value="1"/>
</dbReference>
<dbReference type="GO" id="GO:0016020">
    <property type="term" value="C:membrane"/>
    <property type="evidence" value="ECO:0007669"/>
    <property type="project" value="UniProtKB-SubCell"/>
</dbReference>
<evidence type="ECO:0000256" key="4">
    <source>
        <dbReference type="ARBA" id="ARBA00022692"/>
    </source>
</evidence>
<feature type="signal peptide" evidence="8">
    <location>
        <begin position="1"/>
        <end position="18"/>
    </location>
</feature>
<keyword evidence="8" id="KW-0732">Signal</keyword>
<dbReference type="PANTHER" id="PTHR34093">
    <property type="entry name" value="CHLORIDE CHANNEL CLIC-LIKE PROTEIN 1"/>
    <property type="match status" value="1"/>
</dbReference>
<dbReference type="InterPro" id="IPR009231">
    <property type="entry name" value="Chloride_chnl_CLIC-like"/>
</dbReference>
<keyword evidence="10" id="KW-1185">Reference proteome</keyword>
<gene>
    <name evidence="9" type="ORF">EB796_004060</name>
</gene>